<protein>
    <submittedName>
        <fullName evidence="4">Uncharacterized protein</fullName>
    </submittedName>
</protein>
<evidence type="ECO:0000256" key="3">
    <source>
        <dbReference type="PROSITE-ProRule" id="PRU00023"/>
    </source>
</evidence>
<dbReference type="SMART" id="SM00248">
    <property type="entry name" value="ANK"/>
    <property type="match status" value="2"/>
</dbReference>
<reference evidence="4" key="1">
    <citation type="submission" date="2014-11" db="EMBL/GenBank/DDBJ databases">
        <authorList>
            <person name="Otto D Thomas"/>
            <person name="Naeem Raeece"/>
        </authorList>
    </citation>
    <scope>NUCLEOTIDE SEQUENCE</scope>
</reference>
<dbReference type="SUPFAM" id="SSF48403">
    <property type="entry name" value="Ankyrin repeat"/>
    <property type="match status" value="1"/>
</dbReference>
<dbReference type="PROSITE" id="PS50088">
    <property type="entry name" value="ANK_REPEAT"/>
    <property type="match status" value="1"/>
</dbReference>
<dbReference type="Gene3D" id="1.25.40.20">
    <property type="entry name" value="Ankyrin repeat-containing domain"/>
    <property type="match status" value="2"/>
</dbReference>
<evidence type="ECO:0000313" key="4">
    <source>
        <dbReference type="EMBL" id="CEM36945.1"/>
    </source>
</evidence>
<organism evidence="4">
    <name type="scientific">Chromera velia CCMP2878</name>
    <dbReference type="NCBI Taxonomy" id="1169474"/>
    <lineage>
        <taxon>Eukaryota</taxon>
        <taxon>Sar</taxon>
        <taxon>Alveolata</taxon>
        <taxon>Colpodellida</taxon>
        <taxon>Chromeraceae</taxon>
        <taxon>Chromera</taxon>
    </lineage>
</organism>
<dbReference type="InterPro" id="IPR036770">
    <property type="entry name" value="Ankyrin_rpt-contain_sf"/>
</dbReference>
<dbReference type="PANTHER" id="PTHR24198">
    <property type="entry name" value="ANKYRIN REPEAT AND PROTEIN KINASE DOMAIN-CONTAINING PROTEIN"/>
    <property type="match status" value="1"/>
</dbReference>
<dbReference type="AlphaFoldDB" id="A0A0G4H073"/>
<keyword evidence="1" id="KW-0677">Repeat</keyword>
<gene>
    <name evidence="4" type="ORF">Cvel_5496</name>
</gene>
<evidence type="ECO:0000256" key="1">
    <source>
        <dbReference type="ARBA" id="ARBA00022737"/>
    </source>
</evidence>
<dbReference type="InterPro" id="IPR002110">
    <property type="entry name" value="Ankyrin_rpt"/>
</dbReference>
<feature type="repeat" description="ANK" evidence="3">
    <location>
        <begin position="166"/>
        <end position="198"/>
    </location>
</feature>
<evidence type="ECO:0000256" key="2">
    <source>
        <dbReference type="ARBA" id="ARBA00023043"/>
    </source>
</evidence>
<dbReference type="VEuPathDB" id="CryptoDB:Cvel_5496"/>
<dbReference type="EMBL" id="CDMZ01001743">
    <property type="protein sequence ID" value="CEM36945.1"/>
    <property type="molecule type" value="Genomic_DNA"/>
</dbReference>
<name>A0A0G4H073_9ALVE</name>
<sequence length="227" mass="24932">MILSDHPDLEVRAGRVPKGTAGVVEGDTVVIVACRLRRWPMVRSLIAEGANVDALGGDGKKALQVACQAADKELDKELDSEDGYPRHRFRLFYNPQNGDPAVRSAVSAALKDLLKKTSDVADLKITYPDRNRFAESLVHFFSWHELEELLLLSLSRGLDVDAVTPAGWTALMLTVARARPEYVEILVENGADVTKVNVSNDTALLVAIDPEGWKRAKFVTVVELEGK</sequence>
<dbReference type="PANTHER" id="PTHR24198:SF165">
    <property type="entry name" value="ANKYRIN REPEAT-CONTAINING PROTEIN-RELATED"/>
    <property type="match status" value="1"/>
</dbReference>
<dbReference type="PhylomeDB" id="A0A0G4H073"/>
<accession>A0A0G4H073</accession>
<dbReference type="PROSITE" id="PS50297">
    <property type="entry name" value="ANK_REP_REGION"/>
    <property type="match status" value="1"/>
</dbReference>
<dbReference type="Pfam" id="PF00023">
    <property type="entry name" value="Ank"/>
    <property type="match status" value="1"/>
</dbReference>
<proteinExistence type="predicted"/>
<keyword evidence="2 3" id="KW-0040">ANK repeat</keyword>